<evidence type="ECO:0000256" key="4">
    <source>
        <dbReference type="ARBA" id="ARBA00021581"/>
    </source>
</evidence>
<keyword evidence="16" id="KW-1185">Reference proteome</keyword>
<comment type="function">
    <text evidence="14">Catalyzes the dephosphorylation of undecaprenyl diphosphate (UPP). Confers resistance to bacitracin.</text>
</comment>
<dbReference type="RefSeq" id="WP_072601965.1">
    <property type="nucleotide sequence ID" value="NZ_CP018171.1"/>
</dbReference>
<keyword evidence="14" id="KW-0961">Cell wall biogenesis/degradation</keyword>
<keyword evidence="14" id="KW-0573">Peptidoglycan synthesis</keyword>
<comment type="similarity">
    <text evidence="2 14">Belongs to the UppP family.</text>
</comment>
<keyword evidence="5 14" id="KW-1003">Cell membrane</keyword>
<sequence>MEQQSIVEALLLGLLEGLTEFIPVSSTGHILLAGHFLGFESTGKAFEVLIQLGAILAILSVYFTRLWKLLMDFPRDPRTRRFVFGILVAFFPAVVIGVIAHDFIKTVLFETPMLICVMLILGGVVLLWVDSWQREPVYRDVMDYPLGLCLKIGLFQCLAMIPGTSRSGATIVGALLMGTDKRSAAEFSFFLAMPTMAGAFAYDLYKNRNILSPDDAMLIAVGFIASFVVAVFVVRSLLDFVSRRGYGLFGWWRIVVGLVGMAALLIWG</sequence>
<proteinExistence type="inferred from homology"/>
<evidence type="ECO:0000256" key="6">
    <source>
        <dbReference type="ARBA" id="ARBA00022692"/>
    </source>
</evidence>
<keyword evidence="9 14" id="KW-0472">Membrane</keyword>
<reference evidence="16" key="1">
    <citation type="submission" date="2016-11" db="EMBL/GenBank/DDBJ databases">
        <title>Mesorhizobium oceanicum sp. nov., isolated from deep seawater in South China Sea.</title>
        <authorList>
            <person name="Fu G.-Y."/>
        </authorList>
    </citation>
    <scope>NUCLEOTIDE SEQUENCE [LARGE SCALE GENOMIC DNA]</scope>
    <source>
        <strain evidence="16">B7</strain>
    </source>
</reference>
<dbReference type="OrthoDB" id="9808289at2"/>
<feature type="transmembrane region" description="Helical" evidence="14">
    <location>
        <begin position="141"/>
        <end position="161"/>
    </location>
</feature>
<evidence type="ECO:0000256" key="9">
    <source>
        <dbReference type="ARBA" id="ARBA00023136"/>
    </source>
</evidence>
<keyword evidence="10 14" id="KW-0046">Antibiotic resistance</keyword>
<evidence type="ECO:0000313" key="15">
    <source>
        <dbReference type="EMBL" id="APH70553.1"/>
    </source>
</evidence>
<evidence type="ECO:0000256" key="10">
    <source>
        <dbReference type="ARBA" id="ARBA00023251"/>
    </source>
</evidence>
<comment type="miscellaneous">
    <text evidence="14">Bacitracin is thought to be involved in the inhibition of peptidoglycan synthesis by sequestering undecaprenyl diphosphate, thereby reducing the pool of lipid carrier available.</text>
</comment>
<dbReference type="GO" id="GO:0009252">
    <property type="term" value="P:peptidoglycan biosynthetic process"/>
    <property type="evidence" value="ECO:0007669"/>
    <property type="project" value="UniProtKB-KW"/>
</dbReference>
<evidence type="ECO:0000256" key="3">
    <source>
        <dbReference type="ARBA" id="ARBA00012374"/>
    </source>
</evidence>
<evidence type="ECO:0000256" key="13">
    <source>
        <dbReference type="ARBA" id="ARBA00047594"/>
    </source>
</evidence>
<dbReference type="HAMAP" id="MF_01006">
    <property type="entry name" value="Undec_diphosphatase"/>
    <property type="match status" value="1"/>
</dbReference>
<feature type="transmembrane region" description="Helical" evidence="14">
    <location>
        <begin position="82"/>
        <end position="101"/>
    </location>
</feature>
<protein>
    <recommendedName>
        <fullName evidence="4 14">Undecaprenyl-diphosphatase</fullName>
        <ecNumber evidence="3 14">3.6.1.27</ecNumber>
    </recommendedName>
    <alternativeName>
        <fullName evidence="12 14">Bacitracin resistance protein</fullName>
    </alternativeName>
    <alternativeName>
        <fullName evidence="11 14">Undecaprenyl pyrophosphate phosphatase</fullName>
    </alternativeName>
</protein>
<comment type="catalytic activity">
    <reaction evidence="13 14">
        <text>di-trans,octa-cis-undecaprenyl diphosphate + H2O = di-trans,octa-cis-undecaprenyl phosphate + phosphate + H(+)</text>
        <dbReference type="Rhea" id="RHEA:28094"/>
        <dbReference type="ChEBI" id="CHEBI:15377"/>
        <dbReference type="ChEBI" id="CHEBI:15378"/>
        <dbReference type="ChEBI" id="CHEBI:43474"/>
        <dbReference type="ChEBI" id="CHEBI:58405"/>
        <dbReference type="ChEBI" id="CHEBI:60392"/>
        <dbReference type="EC" id="3.6.1.27"/>
    </reaction>
</comment>
<keyword evidence="8 14" id="KW-1133">Transmembrane helix</keyword>
<organism evidence="15 16">
    <name type="scientific">Aquibium oceanicum</name>
    <dbReference type="NCBI Taxonomy" id="1670800"/>
    <lineage>
        <taxon>Bacteria</taxon>
        <taxon>Pseudomonadati</taxon>
        <taxon>Pseudomonadota</taxon>
        <taxon>Alphaproteobacteria</taxon>
        <taxon>Hyphomicrobiales</taxon>
        <taxon>Phyllobacteriaceae</taxon>
        <taxon>Aquibium</taxon>
    </lineage>
</organism>
<evidence type="ECO:0000256" key="14">
    <source>
        <dbReference type="HAMAP-Rule" id="MF_01006"/>
    </source>
</evidence>
<feature type="transmembrane region" description="Helical" evidence="14">
    <location>
        <begin position="187"/>
        <end position="205"/>
    </location>
</feature>
<dbReference type="EC" id="3.6.1.27" evidence="3 14"/>
<feature type="transmembrane region" description="Helical" evidence="14">
    <location>
        <begin position="48"/>
        <end position="70"/>
    </location>
</feature>
<dbReference type="STRING" id="1670800.BSQ44_03495"/>
<dbReference type="NCBIfam" id="NF001389">
    <property type="entry name" value="PRK00281.1-2"/>
    <property type="match status" value="1"/>
</dbReference>
<comment type="subcellular location">
    <subcellularLocation>
        <location evidence="1 14">Cell membrane</location>
        <topology evidence="1 14">Multi-pass membrane protein</topology>
    </subcellularLocation>
</comment>
<dbReference type="NCBIfam" id="NF001390">
    <property type="entry name" value="PRK00281.1-4"/>
    <property type="match status" value="1"/>
</dbReference>
<evidence type="ECO:0000313" key="16">
    <source>
        <dbReference type="Proteomes" id="UP000182840"/>
    </source>
</evidence>
<dbReference type="GO" id="GO:0046677">
    <property type="term" value="P:response to antibiotic"/>
    <property type="evidence" value="ECO:0007669"/>
    <property type="project" value="UniProtKB-UniRule"/>
</dbReference>
<keyword evidence="7 14" id="KW-0378">Hydrolase</keyword>
<feature type="transmembrane region" description="Helical" evidence="14">
    <location>
        <begin position="107"/>
        <end position="129"/>
    </location>
</feature>
<dbReference type="GO" id="GO:0008360">
    <property type="term" value="P:regulation of cell shape"/>
    <property type="evidence" value="ECO:0007669"/>
    <property type="project" value="UniProtKB-KW"/>
</dbReference>
<keyword evidence="14" id="KW-0133">Cell shape</keyword>
<evidence type="ECO:0000256" key="12">
    <source>
        <dbReference type="ARBA" id="ARBA00032932"/>
    </source>
</evidence>
<evidence type="ECO:0000256" key="1">
    <source>
        <dbReference type="ARBA" id="ARBA00004651"/>
    </source>
</evidence>
<evidence type="ECO:0000256" key="8">
    <source>
        <dbReference type="ARBA" id="ARBA00022989"/>
    </source>
</evidence>
<dbReference type="KEGG" id="meso:BSQ44_03495"/>
<dbReference type="PANTHER" id="PTHR30622">
    <property type="entry name" value="UNDECAPRENYL-DIPHOSPHATASE"/>
    <property type="match status" value="1"/>
</dbReference>
<feature type="transmembrane region" description="Helical" evidence="14">
    <location>
        <begin position="217"/>
        <end position="238"/>
    </location>
</feature>
<dbReference type="Proteomes" id="UP000182840">
    <property type="component" value="Chromosome"/>
</dbReference>
<feature type="transmembrane region" description="Helical" evidence="14">
    <location>
        <begin position="250"/>
        <end position="267"/>
    </location>
</feature>
<dbReference type="InterPro" id="IPR003824">
    <property type="entry name" value="UppP"/>
</dbReference>
<evidence type="ECO:0000256" key="2">
    <source>
        <dbReference type="ARBA" id="ARBA00010621"/>
    </source>
</evidence>
<dbReference type="GO" id="GO:0071555">
    <property type="term" value="P:cell wall organization"/>
    <property type="evidence" value="ECO:0007669"/>
    <property type="project" value="UniProtKB-KW"/>
</dbReference>
<dbReference type="GO" id="GO:0005886">
    <property type="term" value="C:plasma membrane"/>
    <property type="evidence" value="ECO:0007669"/>
    <property type="project" value="UniProtKB-SubCell"/>
</dbReference>
<dbReference type="EMBL" id="CP018171">
    <property type="protein sequence ID" value="APH70553.1"/>
    <property type="molecule type" value="Genomic_DNA"/>
</dbReference>
<dbReference type="AlphaFoldDB" id="A0A1L3SMD1"/>
<dbReference type="Pfam" id="PF02673">
    <property type="entry name" value="BacA"/>
    <property type="match status" value="1"/>
</dbReference>
<evidence type="ECO:0000256" key="5">
    <source>
        <dbReference type="ARBA" id="ARBA00022475"/>
    </source>
</evidence>
<dbReference type="NCBIfam" id="TIGR00753">
    <property type="entry name" value="undec_PP_bacA"/>
    <property type="match status" value="1"/>
</dbReference>
<dbReference type="GO" id="GO:0050380">
    <property type="term" value="F:undecaprenyl-diphosphatase activity"/>
    <property type="evidence" value="ECO:0007669"/>
    <property type="project" value="UniProtKB-UniRule"/>
</dbReference>
<gene>
    <name evidence="14" type="primary">uppP</name>
    <name evidence="15" type="ORF">BSQ44_03495</name>
</gene>
<keyword evidence="6 14" id="KW-0812">Transmembrane</keyword>
<evidence type="ECO:0000256" key="11">
    <source>
        <dbReference type="ARBA" id="ARBA00032707"/>
    </source>
</evidence>
<name>A0A1L3SMD1_9HYPH</name>
<evidence type="ECO:0000256" key="7">
    <source>
        <dbReference type="ARBA" id="ARBA00022801"/>
    </source>
</evidence>
<accession>A0A1L3SMD1</accession>
<dbReference type="PANTHER" id="PTHR30622:SF3">
    <property type="entry name" value="UNDECAPRENYL-DIPHOSPHATASE"/>
    <property type="match status" value="1"/>
</dbReference>